<dbReference type="InterPro" id="IPR001279">
    <property type="entry name" value="Metallo-B-lactamas"/>
</dbReference>
<evidence type="ECO:0000256" key="2">
    <source>
        <dbReference type="ARBA" id="ARBA00022723"/>
    </source>
</evidence>
<reference evidence="6 7" key="1">
    <citation type="submission" date="2022-10" db="EMBL/GenBank/DDBJ databases">
        <title>The complete genomes of actinobacterial strains from the NBC collection.</title>
        <authorList>
            <person name="Joergensen T.S."/>
            <person name="Alvarez Arevalo M."/>
            <person name="Sterndorff E.B."/>
            <person name="Faurdal D."/>
            <person name="Vuksanovic O."/>
            <person name="Mourched A.-S."/>
            <person name="Charusanti P."/>
            <person name="Shaw S."/>
            <person name="Blin K."/>
            <person name="Weber T."/>
        </authorList>
    </citation>
    <scope>NUCLEOTIDE SEQUENCE [LARGE SCALE GENOMIC DNA]</scope>
    <source>
        <strain evidence="6 7">NBC_00456</strain>
    </source>
</reference>
<dbReference type="PANTHER" id="PTHR42978:SF6">
    <property type="entry name" value="QUORUM-QUENCHING LACTONASE YTNP-RELATED"/>
    <property type="match status" value="1"/>
</dbReference>
<evidence type="ECO:0000256" key="1">
    <source>
        <dbReference type="ARBA" id="ARBA00007749"/>
    </source>
</evidence>
<organism evidence="6 7">
    <name type="scientific">Streptomyces violaceus</name>
    <name type="common">Streptomyces venezuelae</name>
    <dbReference type="NCBI Taxonomy" id="1936"/>
    <lineage>
        <taxon>Bacteria</taxon>
        <taxon>Bacillati</taxon>
        <taxon>Actinomycetota</taxon>
        <taxon>Actinomycetes</taxon>
        <taxon>Kitasatosporales</taxon>
        <taxon>Streptomycetaceae</taxon>
        <taxon>Streptomyces</taxon>
    </lineage>
</organism>
<keyword evidence="2" id="KW-0479">Metal-binding</keyword>
<dbReference type="InterPro" id="IPR051013">
    <property type="entry name" value="MBL_superfamily_lactonases"/>
</dbReference>
<evidence type="ECO:0000313" key="6">
    <source>
        <dbReference type="EMBL" id="WUG95882.1"/>
    </source>
</evidence>
<dbReference type="InterPro" id="IPR036866">
    <property type="entry name" value="RibonucZ/Hydroxyglut_hydro"/>
</dbReference>
<dbReference type="SMART" id="SM00849">
    <property type="entry name" value="Lactamase_B"/>
    <property type="match status" value="1"/>
</dbReference>
<dbReference type="SUPFAM" id="SSF56281">
    <property type="entry name" value="Metallo-hydrolase/oxidoreductase"/>
    <property type="match status" value="1"/>
</dbReference>
<protein>
    <submittedName>
        <fullName evidence="6">MBL fold metallo-hydrolase</fullName>
    </submittedName>
</protein>
<accession>A0ABZ1NWT8</accession>
<gene>
    <name evidence="6" type="ORF">OHB29_24290</name>
</gene>
<evidence type="ECO:0000313" key="7">
    <source>
        <dbReference type="Proteomes" id="UP001341259"/>
    </source>
</evidence>
<comment type="similarity">
    <text evidence="1">Belongs to the metallo-beta-lactamase superfamily.</text>
</comment>
<feature type="domain" description="Metallo-beta-lactamase" evidence="5">
    <location>
        <begin position="60"/>
        <end position="276"/>
    </location>
</feature>
<dbReference type="RefSeq" id="WP_328341604.1">
    <property type="nucleotide sequence ID" value="NZ_CP107906.1"/>
</dbReference>
<keyword evidence="7" id="KW-1185">Reference proteome</keyword>
<evidence type="ECO:0000259" key="5">
    <source>
        <dbReference type="SMART" id="SM00849"/>
    </source>
</evidence>
<dbReference type="PANTHER" id="PTHR42978">
    <property type="entry name" value="QUORUM-QUENCHING LACTONASE YTNP-RELATED-RELATED"/>
    <property type="match status" value="1"/>
</dbReference>
<dbReference type="Proteomes" id="UP001341259">
    <property type="component" value="Chromosome"/>
</dbReference>
<dbReference type="Gene3D" id="3.60.15.10">
    <property type="entry name" value="Ribonuclease Z/Hydroxyacylglutathione hydrolase-like"/>
    <property type="match status" value="1"/>
</dbReference>
<dbReference type="CDD" id="cd16277">
    <property type="entry name" value="metallo-hydrolase-like_MBL-fold"/>
    <property type="match status" value="1"/>
</dbReference>
<evidence type="ECO:0000256" key="3">
    <source>
        <dbReference type="ARBA" id="ARBA00022801"/>
    </source>
</evidence>
<keyword evidence="3" id="KW-0378">Hydrolase</keyword>
<proteinExistence type="inferred from homology"/>
<evidence type="ECO:0000256" key="4">
    <source>
        <dbReference type="ARBA" id="ARBA00022833"/>
    </source>
</evidence>
<dbReference type="EMBL" id="CP107906">
    <property type="protein sequence ID" value="WUG95882.1"/>
    <property type="molecule type" value="Genomic_DNA"/>
</dbReference>
<name>A0ABZ1NWT8_STRVL</name>
<dbReference type="Pfam" id="PF00753">
    <property type="entry name" value="Lactamase_B"/>
    <property type="match status" value="1"/>
</dbReference>
<sequence length="300" mass="32597">MTDRTTSFGDVTLDRVDEWTGKLFTRPDLLPDSDRQAWEAERAWLEPDFWSANSEDAGLCAQSFLVHSGGRTILVDTGIGNAKPRPSVPPFDHLDTAYLDDLAAMGVRPTDVDLVVCTHLHPDHVGWNTTLVDGEWRPTFPNATYLLPKADFDHLAKMAKSGDTPDPLGNVAAFRDSVLPVVENAKTQLWEGEEHVIDDALRLVASPGHSPGACVLTISSSGEKALLAGDLVHHPMQILDPAQRNTLDADGAMATRSRTRWLGWAAENSAPVYGGHFPGGRGARISNAGDAFRIDSWTSL</sequence>
<keyword evidence="4" id="KW-0862">Zinc</keyword>